<feature type="transmembrane region" description="Helical" evidence="1">
    <location>
        <begin position="954"/>
        <end position="972"/>
    </location>
</feature>
<dbReference type="InterPro" id="IPR027463">
    <property type="entry name" value="AcrB_DN_DC_subdom"/>
</dbReference>
<dbReference type="Gene3D" id="3.30.70.1430">
    <property type="entry name" value="Multidrug efflux transporter AcrB pore domain"/>
    <property type="match status" value="2"/>
</dbReference>
<dbReference type="Pfam" id="PF00873">
    <property type="entry name" value="ACR_tran"/>
    <property type="match status" value="1"/>
</dbReference>
<evidence type="ECO:0000313" key="2">
    <source>
        <dbReference type="EMBL" id="BDA77830.1"/>
    </source>
</evidence>
<name>A0ABM7UGS2_9LEPT</name>
<dbReference type="Gene3D" id="1.20.1640.10">
    <property type="entry name" value="Multidrug efflux transporter AcrB transmembrane domain"/>
    <property type="match status" value="2"/>
</dbReference>
<dbReference type="PANTHER" id="PTHR32063">
    <property type="match status" value="1"/>
</dbReference>
<feature type="transmembrane region" description="Helical" evidence="1">
    <location>
        <begin position="531"/>
        <end position="549"/>
    </location>
</feature>
<dbReference type="SUPFAM" id="SSF82866">
    <property type="entry name" value="Multidrug efflux transporter AcrB transmembrane domain"/>
    <property type="match status" value="2"/>
</dbReference>
<evidence type="ECO:0000313" key="3">
    <source>
        <dbReference type="Proteomes" id="UP000245263"/>
    </source>
</evidence>
<gene>
    <name evidence="2" type="ORF">LPTSP3_g07600</name>
</gene>
<feature type="transmembrane region" description="Helical" evidence="1">
    <location>
        <begin position="870"/>
        <end position="890"/>
    </location>
</feature>
<dbReference type="InterPro" id="IPR001036">
    <property type="entry name" value="Acrflvin-R"/>
</dbReference>
<accession>A0ABM7UGS2</accession>
<dbReference type="RefSeq" id="WP_109020720.1">
    <property type="nucleotide sequence ID" value="NZ_AP025028.1"/>
</dbReference>
<feature type="transmembrane region" description="Helical" evidence="1">
    <location>
        <begin position="896"/>
        <end position="916"/>
    </location>
</feature>
<feature type="transmembrane region" description="Helical" evidence="1">
    <location>
        <begin position="437"/>
        <end position="459"/>
    </location>
</feature>
<feature type="transmembrane region" description="Helical" evidence="1">
    <location>
        <begin position="379"/>
        <end position="399"/>
    </location>
</feature>
<reference evidence="2 3" key="1">
    <citation type="submission" date="2021-08" db="EMBL/GenBank/DDBJ databases">
        <title>Complete genome sequence of Leptospira kobayashii strain E30.</title>
        <authorList>
            <person name="Nakao R."/>
            <person name="Nakamura S."/>
            <person name="Masuzawa T."/>
            <person name="Koizumi N."/>
        </authorList>
    </citation>
    <scope>NUCLEOTIDE SEQUENCE [LARGE SCALE GENOMIC DNA]</scope>
    <source>
        <strain evidence="2 3">E30</strain>
    </source>
</reference>
<sequence>MARKKKETPLDPLPVSALSPPLDEISFTEKHKVGVIMGFFCLLLIGILCVSRLSLSLFPNTVNPGLTIETEYHGVGPEKIEEIITKPIEESISTIGGIKQLFSISEEGKSKVHVQFESDADLDTKSLEIRDKIEQASIYFPRETQKPVVLQFDPSQQPVFIITLSSSVLNLTDQRDIADREVKKIIEGIAGVSEVIVAGGSPREIIVACDPERLNSVGLDFNHILNSLQENNINVAIGDVLEGSEKVPVYLKGRFRNIDQIRNLPIYSSNVAGRVVRLKEVADIDYSFREEDSASRRNGNEVVSIYVYRSGTSNLLEVSGQLRETLQKLGNQQISFLITYDQAETVSETMGSFLIGTFCGFVLIAIVEYLLFSNPFYPLVTFVTLFGSFLSGSIVIYFLNLDYNIMTATGFIQSFGCSILMIHLIRWNRYQSDRLNINTEVFVSILLIGGVFLPLLFASKEYQTIYSGLAIVILSTLASTFFISNTIVPILEKRIIKPDSDHYKFEVIGKTIEIISDQYGKVLHFLIKEPFKVFIIYTSIILIGLVSYYKLSQDFLSPIEEKQLTGHVEFPSGTSFTKINTTSKKIEAILSEQNEIKEVSTRVDGGQASITVKFKDSISEIEKYNKELEDLIGDIKPAFIYFQGANDEALLKEVTIDVIGDDLLELDRVTKELANNAEETVSNVRHVLLRYKPPREELQIIIDKTKSESLGVSSAMIGRLVRFGIQGGVATKFIDNEKELDVRIQYQKQFRKSFDDLNQYIIQTAEGRLIPLPEISRFVRSKTPVKIYRKNKRRVLSFTLRMSETNSSELLSQLEKLKKTALPENYRIEYSEQFESLLKNQDKINRLLAFSILVLFMILASYSESLKMPLIFMSFLIIPVSVLFLSASLFGMSLTIPMYISILLIGSLGILQTFIIRKTILLKINPNAYGSDIFTHRVQLAHVLHETTVSFIRIWFVVIAFYLPFLLLWGTGSSILRAMSLTILICGTVSILVVSLTYTLFYYFSKEIAAELKTNYALPFYHYIKNKLPGK</sequence>
<feature type="transmembrane region" description="Helical" evidence="1">
    <location>
        <begin position="978"/>
        <end position="1004"/>
    </location>
</feature>
<organism evidence="2 3">
    <name type="scientific">Leptospira kobayashii</name>
    <dbReference type="NCBI Taxonomy" id="1917830"/>
    <lineage>
        <taxon>Bacteria</taxon>
        <taxon>Pseudomonadati</taxon>
        <taxon>Spirochaetota</taxon>
        <taxon>Spirochaetia</taxon>
        <taxon>Leptospirales</taxon>
        <taxon>Leptospiraceae</taxon>
        <taxon>Leptospira</taxon>
    </lineage>
</organism>
<feature type="transmembrane region" description="Helical" evidence="1">
    <location>
        <begin position="465"/>
        <end position="488"/>
    </location>
</feature>
<keyword evidence="1" id="KW-0472">Membrane</keyword>
<dbReference type="SUPFAM" id="SSF82714">
    <property type="entry name" value="Multidrug efflux transporter AcrB TolC docking domain, DN and DC subdomains"/>
    <property type="match status" value="2"/>
</dbReference>
<keyword evidence="3" id="KW-1185">Reference proteome</keyword>
<keyword evidence="1" id="KW-0812">Transmembrane</keyword>
<dbReference type="EMBL" id="AP025028">
    <property type="protein sequence ID" value="BDA77830.1"/>
    <property type="molecule type" value="Genomic_DNA"/>
</dbReference>
<dbReference type="Gene3D" id="3.30.70.1320">
    <property type="entry name" value="Multidrug efflux transporter AcrB pore domain like"/>
    <property type="match status" value="1"/>
</dbReference>
<feature type="transmembrane region" description="Helical" evidence="1">
    <location>
        <begin position="350"/>
        <end position="372"/>
    </location>
</feature>
<protein>
    <submittedName>
        <fullName evidence="2">Acriflavin resistance protein</fullName>
    </submittedName>
</protein>
<keyword evidence="1" id="KW-1133">Transmembrane helix</keyword>
<proteinExistence type="predicted"/>
<dbReference type="SUPFAM" id="SSF82693">
    <property type="entry name" value="Multidrug efflux transporter AcrB pore domain, PN1, PN2, PC1 and PC2 subdomains"/>
    <property type="match status" value="2"/>
</dbReference>
<dbReference type="Gene3D" id="3.30.2090.10">
    <property type="entry name" value="Multidrug efflux transporter AcrB TolC docking domain, DN and DC subdomains"/>
    <property type="match status" value="2"/>
</dbReference>
<evidence type="ECO:0000256" key="1">
    <source>
        <dbReference type="SAM" id="Phobius"/>
    </source>
</evidence>
<feature type="transmembrane region" description="Helical" evidence="1">
    <location>
        <begin position="405"/>
        <end position="425"/>
    </location>
</feature>
<feature type="transmembrane region" description="Helical" evidence="1">
    <location>
        <begin position="844"/>
        <end position="863"/>
    </location>
</feature>
<dbReference type="Proteomes" id="UP000245263">
    <property type="component" value="Chromosome 1"/>
</dbReference>
<dbReference type="PANTHER" id="PTHR32063:SF0">
    <property type="entry name" value="SWARMING MOTILITY PROTEIN SWRC"/>
    <property type="match status" value="1"/>
</dbReference>
<feature type="transmembrane region" description="Helical" evidence="1">
    <location>
        <begin position="33"/>
        <end position="55"/>
    </location>
</feature>
<dbReference type="Gene3D" id="3.30.70.1440">
    <property type="entry name" value="Multidrug efflux transporter AcrB pore domain"/>
    <property type="match status" value="1"/>
</dbReference>